<dbReference type="EMBL" id="PNYB01000003">
    <property type="protein sequence ID" value="PMS26995.1"/>
    <property type="molecule type" value="Genomic_DNA"/>
</dbReference>
<evidence type="ECO:0000256" key="3">
    <source>
        <dbReference type="ARBA" id="ARBA00023125"/>
    </source>
</evidence>
<gene>
    <name evidence="6" type="ORF">C0Z19_04250</name>
</gene>
<dbReference type="SUPFAM" id="SSF46785">
    <property type="entry name" value="Winged helix' DNA-binding domain"/>
    <property type="match status" value="1"/>
</dbReference>
<dbReference type="RefSeq" id="WP_102608570.1">
    <property type="nucleotide sequence ID" value="NZ_CADIKD010000016.1"/>
</dbReference>
<dbReference type="PRINTS" id="PR00039">
    <property type="entry name" value="HTHLYSR"/>
</dbReference>
<dbReference type="Gene3D" id="3.40.190.290">
    <property type="match status" value="1"/>
</dbReference>
<dbReference type="InterPro" id="IPR058163">
    <property type="entry name" value="LysR-type_TF_proteobact-type"/>
</dbReference>
<dbReference type="Pfam" id="PF03466">
    <property type="entry name" value="LysR_substrate"/>
    <property type="match status" value="1"/>
</dbReference>
<evidence type="ECO:0000313" key="7">
    <source>
        <dbReference type="Proteomes" id="UP000235347"/>
    </source>
</evidence>
<comment type="similarity">
    <text evidence="1">Belongs to the LysR transcriptional regulatory family.</text>
</comment>
<evidence type="ECO:0000313" key="6">
    <source>
        <dbReference type="EMBL" id="PMS26995.1"/>
    </source>
</evidence>
<feature type="domain" description="HTH lysR-type" evidence="5">
    <location>
        <begin position="1"/>
        <end position="61"/>
    </location>
</feature>
<dbReference type="InterPro" id="IPR005119">
    <property type="entry name" value="LysR_subst-bd"/>
</dbReference>
<reference evidence="6 7" key="1">
    <citation type="submission" date="2018-01" db="EMBL/GenBank/DDBJ databases">
        <title>Whole genome analyses suggest that Burkholderia sensu lato contains two further novel genera in the rhizoxinica-symbiotica group Mycetohabitans gen. nov., and Trinickia gen. nov.: implications for the evolution of diazotrophy and nodulation in the Burkholderiaceae.</title>
        <authorList>
            <person name="Estrada-de los Santos P."/>
            <person name="Palmer M."/>
            <person name="Chavez-Ramirez B."/>
            <person name="Beukes C."/>
            <person name="Steenkamp E.T."/>
            <person name="Hirsch A.M."/>
            <person name="Manyaka P."/>
            <person name="Maluk M."/>
            <person name="Lafos M."/>
            <person name="Crook M."/>
            <person name="Gross E."/>
            <person name="Simon M.F."/>
            <person name="Bueno dos Reis Junior F."/>
            <person name="Poole P.S."/>
            <person name="Venter S.N."/>
            <person name="James E.K."/>
        </authorList>
    </citation>
    <scope>NUCLEOTIDE SEQUENCE [LARGE SCALE GENOMIC DNA]</scope>
    <source>
        <strain evidence="6 7">GP25-8</strain>
    </source>
</reference>
<keyword evidence="4" id="KW-0804">Transcription</keyword>
<keyword evidence="2" id="KW-0805">Transcription regulation</keyword>
<dbReference type="InterPro" id="IPR036388">
    <property type="entry name" value="WH-like_DNA-bd_sf"/>
</dbReference>
<comment type="caution">
    <text evidence="6">The sequence shown here is derived from an EMBL/GenBank/DDBJ whole genome shotgun (WGS) entry which is preliminary data.</text>
</comment>
<evidence type="ECO:0000256" key="2">
    <source>
        <dbReference type="ARBA" id="ARBA00023015"/>
    </source>
</evidence>
<organism evidence="6 7">
    <name type="scientific">Trinickia soli</name>
    <dbReference type="NCBI Taxonomy" id="380675"/>
    <lineage>
        <taxon>Bacteria</taxon>
        <taxon>Pseudomonadati</taxon>
        <taxon>Pseudomonadota</taxon>
        <taxon>Betaproteobacteria</taxon>
        <taxon>Burkholderiales</taxon>
        <taxon>Burkholderiaceae</taxon>
        <taxon>Trinickia</taxon>
    </lineage>
</organism>
<dbReference type="InterPro" id="IPR036390">
    <property type="entry name" value="WH_DNA-bd_sf"/>
</dbReference>
<dbReference type="PROSITE" id="PS50931">
    <property type="entry name" value="HTH_LYSR"/>
    <property type="match status" value="1"/>
</dbReference>
<keyword evidence="7" id="KW-1185">Reference proteome</keyword>
<keyword evidence="3" id="KW-0238">DNA-binding</keyword>
<dbReference type="PANTHER" id="PTHR30537:SF1">
    <property type="entry name" value="HTH-TYPE TRANSCRIPTIONAL REGULATOR PGRR"/>
    <property type="match status" value="1"/>
</dbReference>
<proteinExistence type="inferred from homology"/>
<evidence type="ECO:0000256" key="4">
    <source>
        <dbReference type="ARBA" id="ARBA00023163"/>
    </source>
</evidence>
<sequence length="313" mass="34686">MDPAQLPALVAFANVARHGSFTRAAAESGVSASALSQSIRALEAQLNVRLFNRTTRRVALTEAGSQFLEHVRPALSMLDAAYEALDEARGEATGTLRINLPRIASDLLVMPNLAEFTRRYPRVVVELTLDEGLSDLVAGGFDAGIRLGERLARDMVAVPLSGPLRIAVAGSPSYFAHYPKPVTPDDLARHNCLRYRFATSRGIYRWEFAEPGASQRVFEVETSGAFVTNDLRTMVAAAEQGVGLLHVIEDYVRAQLDDGRLIRVLDDWALTFDGFSLYMPSRVQMPSKLRVFVDFLREKYRARTARRTRNEGT</sequence>
<dbReference type="PANTHER" id="PTHR30537">
    <property type="entry name" value="HTH-TYPE TRANSCRIPTIONAL REGULATOR"/>
    <property type="match status" value="1"/>
</dbReference>
<dbReference type="GO" id="GO:0006351">
    <property type="term" value="P:DNA-templated transcription"/>
    <property type="evidence" value="ECO:0007669"/>
    <property type="project" value="TreeGrafter"/>
</dbReference>
<dbReference type="CDD" id="cd08474">
    <property type="entry name" value="PBP2_CrgA_like_5"/>
    <property type="match status" value="1"/>
</dbReference>
<dbReference type="Pfam" id="PF00126">
    <property type="entry name" value="HTH_1"/>
    <property type="match status" value="1"/>
</dbReference>
<dbReference type="Proteomes" id="UP000235347">
    <property type="component" value="Unassembled WGS sequence"/>
</dbReference>
<dbReference type="Gene3D" id="1.10.10.10">
    <property type="entry name" value="Winged helix-like DNA-binding domain superfamily/Winged helix DNA-binding domain"/>
    <property type="match status" value="1"/>
</dbReference>
<dbReference type="GO" id="GO:0043565">
    <property type="term" value="F:sequence-specific DNA binding"/>
    <property type="evidence" value="ECO:0007669"/>
    <property type="project" value="TreeGrafter"/>
</dbReference>
<dbReference type="GO" id="GO:0003700">
    <property type="term" value="F:DNA-binding transcription factor activity"/>
    <property type="evidence" value="ECO:0007669"/>
    <property type="project" value="InterPro"/>
</dbReference>
<evidence type="ECO:0000256" key="1">
    <source>
        <dbReference type="ARBA" id="ARBA00009437"/>
    </source>
</evidence>
<dbReference type="AlphaFoldDB" id="A0A2N7WCB0"/>
<dbReference type="FunFam" id="1.10.10.10:FF:000001">
    <property type="entry name" value="LysR family transcriptional regulator"/>
    <property type="match status" value="1"/>
</dbReference>
<protein>
    <submittedName>
        <fullName evidence="6">LysR family transcriptional regulator</fullName>
    </submittedName>
</protein>
<name>A0A2N7WCB0_9BURK</name>
<dbReference type="InterPro" id="IPR000847">
    <property type="entry name" value="LysR_HTH_N"/>
</dbReference>
<accession>A0A2N7WCB0</accession>
<evidence type="ECO:0000259" key="5">
    <source>
        <dbReference type="PROSITE" id="PS50931"/>
    </source>
</evidence>
<dbReference type="SUPFAM" id="SSF53850">
    <property type="entry name" value="Periplasmic binding protein-like II"/>
    <property type="match status" value="1"/>
</dbReference>